<dbReference type="AlphaFoldDB" id="A0A916K2V2"/>
<sequence length="181" mass="20345">MIRVCSIDPFDLFRYVPDGTVLRFGKTTIGCLGGIETANPEEKQSIDQRQYERLLAASPGEIDILITHDAPYGVGTNYYGETQGSRRITALIERLQPKYLIAGHYHHAIGPHQYGDTTYFGLNVIMNLRKEQGGPTEPGWMAVLDTDRDELTPVADEWPVECGEPFPFQAYCANLRANRRP</sequence>
<dbReference type="RefSeq" id="WP_218092143.1">
    <property type="nucleotide sequence ID" value="NZ_CAJVAS010000008.1"/>
</dbReference>
<name>A0A916K2V2_9BACL</name>
<evidence type="ECO:0000313" key="2">
    <source>
        <dbReference type="EMBL" id="CAG7621724.1"/>
    </source>
</evidence>
<dbReference type="GO" id="GO:0016787">
    <property type="term" value="F:hydrolase activity"/>
    <property type="evidence" value="ECO:0007669"/>
    <property type="project" value="InterPro"/>
</dbReference>
<evidence type="ECO:0000313" key="3">
    <source>
        <dbReference type="Proteomes" id="UP000693672"/>
    </source>
</evidence>
<keyword evidence="3" id="KW-1185">Reference proteome</keyword>
<proteinExistence type="predicted"/>
<accession>A0A916K2V2</accession>
<dbReference type="Proteomes" id="UP000693672">
    <property type="component" value="Unassembled WGS sequence"/>
</dbReference>
<dbReference type="InterPro" id="IPR004843">
    <property type="entry name" value="Calcineurin-like_PHP"/>
</dbReference>
<dbReference type="EMBL" id="CAJVAS010000008">
    <property type="protein sequence ID" value="CAG7621724.1"/>
    <property type="molecule type" value="Genomic_DNA"/>
</dbReference>
<evidence type="ECO:0000259" key="1">
    <source>
        <dbReference type="Pfam" id="PF00149"/>
    </source>
</evidence>
<protein>
    <recommendedName>
        <fullName evidence="1">Calcineurin-like phosphoesterase domain-containing protein</fullName>
    </recommendedName>
</protein>
<feature type="domain" description="Calcineurin-like phosphoesterase" evidence="1">
    <location>
        <begin position="28"/>
        <end position="107"/>
    </location>
</feature>
<organism evidence="2 3">
    <name type="scientific">Paenibacillus solanacearum</name>
    <dbReference type="NCBI Taxonomy" id="2048548"/>
    <lineage>
        <taxon>Bacteria</taxon>
        <taxon>Bacillati</taxon>
        <taxon>Bacillota</taxon>
        <taxon>Bacilli</taxon>
        <taxon>Bacillales</taxon>
        <taxon>Paenibacillaceae</taxon>
        <taxon>Paenibacillus</taxon>
    </lineage>
</organism>
<comment type="caution">
    <text evidence="2">The sequence shown here is derived from an EMBL/GenBank/DDBJ whole genome shotgun (WGS) entry which is preliminary data.</text>
</comment>
<reference evidence="2" key="1">
    <citation type="submission" date="2021-06" db="EMBL/GenBank/DDBJ databases">
        <authorList>
            <person name="Criscuolo A."/>
        </authorList>
    </citation>
    <scope>NUCLEOTIDE SEQUENCE</scope>
    <source>
        <strain evidence="2">CIP111600</strain>
    </source>
</reference>
<dbReference type="Pfam" id="PF00149">
    <property type="entry name" value="Metallophos"/>
    <property type="match status" value="1"/>
</dbReference>
<gene>
    <name evidence="2" type="ORF">PAESOLCIP111_02360</name>
</gene>